<keyword evidence="3" id="KW-1185">Reference proteome</keyword>
<reference evidence="2 3" key="1">
    <citation type="journal article" date="2024" name="G3 (Bethesda)">
        <title>Genome assembly of Hibiscus sabdariffa L. provides insights into metabolisms of medicinal natural products.</title>
        <authorList>
            <person name="Kim T."/>
        </authorList>
    </citation>
    <scope>NUCLEOTIDE SEQUENCE [LARGE SCALE GENOMIC DNA]</scope>
    <source>
        <strain evidence="2">TK-2024</strain>
        <tissue evidence="2">Old leaves</tissue>
    </source>
</reference>
<accession>A0ABR2TCE6</accession>
<proteinExistence type="predicted"/>
<evidence type="ECO:0000313" key="2">
    <source>
        <dbReference type="EMBL" id="KAK9034955.1"/>
    </source>
</evidence>
<keyword evidence="1" id="KW-0472">Membrane</keyword>
<gene>
    <name evidence="2" type="ORF">V6N11_077007</name>
</gene>
<sequence>MTNVEQVRYGLLSGPCLSCGCYNKMILHILRDCPPVRSFWQSIIPQVDHEFFFGGSLEQWVVTYIKTLRAFGHNTPFLWQGRLLLCFVGRLVNGYVAIVSLWVSSLLFMQSFGVSLWAYRWLGLWGFSLVQMQSDSSVSISMILDPMAACSFSSPFHRISSLQNHPWLLPFLWVPREMNMVADGLSKLPSLLEFQLQTFDDIPELIRPLFTCDREGPPYNHRG</sequence>
<keyword evidence="1" id="KW-0812">Transmembrane</keyword>
<dbReference type="Proteomes" id="UP001396334">
    <property type="component" value="Unassembled WGS sequence"/>
</dbReference>
<protein>
    <recommendedName>
        <fullName evidence="4">Reverse transcriptase zinc-binding domain-containing protein</fullName>
    </recommendedName>
</protein>
<evidence type="ECO:0000313" key="3">
    <source>
        <dbReference type="Proteomes" id="UP001396334"/>
    </source>
</evidence>
<keyword evidence="1" id="KW-1133">Transmembrane helix</keyword>
<dbReference type="EMBL" id="JBBPBN010000006">
    <property type="protein sequence ID" value="KAK9034955.1"/>
    <property type="molecule type" value="Genomic_DNA"/>
</dbReference>
<feature type="transmembrane region" description="Helical" evidence="1">
    <location>
        <begin position="83"/>
        <end position="103"/>
    </location>
</feature>
<comment type="caution">
    <text evidence="2">The sequence shown here is derived from an EMBL/GenBank/DDBJ whole genome shotgun (WGS) entry which is preliminary data.</text>
</comment>
<name>A0ABR2TCE6_9ROSI</name>
<evidence type="ECO:0000256" key="1">
    <source>
        <dbReference type="SAM" id="Phobius"/>
    </source>
</evidence>
<evidence type="ECO:0008006" key="4">
    <source>
        <dbReference type="Google" id="ProtNLM"/>
    </source>
</evidence>
<organism evidence="2 3">
    <name type="scientific">Hibiscus sabdariffa</name>
    <name type="common">roselle</name>
    <dbReference type="NCBI Taxonomy" id="183260"/>
    <lineage>
        <taxon>Eukaryota</taxon>
        <taxon>Viridiplantae</taxon>
        <taxon>Streptophyta</taxon>
        <taxon>Embryophyta</taxon>
        <taxon>Tracheophyta</taxon>
        <taxon>Spermatophyta</taxon>
        <taxon>Magnoliopsida</taxon>
        <taxon>eudicotyledons</taxon>
        <taxon>Gunneridae</taxon>
        <taxon>Pentapetalae</taxon>
        <taxon>rosids</taxon>
        <taxon>malvids</taxon>
        <taxon>Malvales</taxon>
        <taxon>Malvaceae</taxon>
        <taxon>Malvoideae</taxon>
        <taxon>Hibiscus</taxon>
    </lineage>
</organism>